<sequence length="312" mass="34776">MTRSEQNEPNTNDLDWNDLRYFLEVARNGSFSRAANALNTHQSTISRRVALLEHRLGSLLAVRTAQGVLLTDDGIALRRQAERMEQILFEVRQQVIAGDSRLAGPVRIGSTDGFGVFWITPRLPRFGLSYPDIQVQLHCSETDPRLDRLEADIVLRLGHTNEANSRVEVLGAMPFSFYASPNYLANYGTPKTLGEMADGHRLVLHDYYPRDGLWAGWTALADKPERVAIQTNSSAALVAACRAGLGIALLSDYAREVVPDLVRLAVDWERPTLPVILVSHAETGRAARVEAMLSYLREEYSQWMATTSVISE</sequence>
<organism evidence="6 7">
    <name type="scientific">Lacibacterium aquatile</name>
    <dbReference type="NCBI Taxonomy" id="1168082"/>
    <lineage>
        <taxon>Bacteria</taxon>
        <taxon>Pseudomonadati</taxon>
        <taxon>Pseudomonadota</taxon>
        <taxon>Alphaproteobacteria</taxon>
        <taxon>Rhodospirillales</taxon>
        <taxon>Rhodospirillaceae</taxon>
    </lineage>
</organism>
<dbReference type="InterPro" id="IPR058163">
    <property type="entry name" value="LysR-type_TF_proteobact-type"/>
</dbReference>
<evidence type="ECO:0000256" key="2">
    <source>
        <dbReference type="ARBA" id="ARBA00023015"/>
    </source>
</evidence>
<dbReference type="Pfam" id="PF03466">
    <property type="entry name" value="LysR_substrate"/>
    <property type="match status" value="1"/>
</dbReference>
<dbReference type="PROSITE" id="PS50931">
    <property type="entry name" value="HTH_LYSR"/>
    <property type="match status" value="1"/>
</dbReference>
<evidence type="ECO:0000313" key="7">
    <source>
        <dbReference type="Proteomes" id="UP001597295"/>
    </source>
</evidence>
<evidence type="ECO:0000259" key="5">
    <source>
        <dbReference type="PROSITE" id="PS50931"/>
    </source>
</evidence>
<protein>
    <submittedName>
        <fullName evidence="6">LysR family transcriptional regulator</fullName>
    </submittedName>
</protein>
<dbReference type="RefSeq" id="WP_379878535.1">
    <property type="nucleotide sequence ID" value="NZ_JBHUIP010000016.1"/>
</dbReference>
<dbReference type="InterPro" id="IPR036390">
    <property type="entry name" value="WH_DNA-bd_sf"/>
</dbReference>
<comment type="similarity">
    <text evidence="1">Belongs to the LysR transcriptional regulatory family.</text>
</comment>
<dbReference type="SUPFAM" id="SSF46785">
    <property type="entry name" value="Winged helix' DNA-binding domain"/>
    <property type="match status" value="1"/>
</dbReference>
<evidence type="ECO:0000256" key="1">
    <source>
        <dbReference type="ARBA" id="ARBA00009437"/>
    </source>
</evidence>
<dbReference type="Pfam" id="PF00126">
    <property type="entry name" value="HTH_1"/>
    <property type="match status" value="1"/>
</dbReference>
<dbReference type="Gene3D" id="1.10.10.10">
    <property type="entry name" value="Winged helix-like DNA-binding domain superfamily/Winged helix DNA-binding domain"/>
    <property type="match status" value="1"/>
</dbReference>
<keyword evidence="4" id="KW-0804">Transcription</keyword>
<dbReference type="Proteomes" id="UP001597295">
    <property type="component" value="Unassembled WGS sequence"/>
</dbReference>
<dbReference type="EMBL" id="JBHUIP010000016">
    <property type="protein sequence ID" value="MFD2265318.1"/>
    <property type="molecule type" value="Genomic_DNA"/>
</dbReference>
<reference evidence="7" key="1">
    <citation type="journal article" date="2019" name="Int. J. Syst. Evol. Microbiol.">
        <title>The Global Catalogue of Microorganisms (GCM) 10K type strain sequencing project: providing services to taxonomists for standard genome sequencing and annotation.</title>
        <authorList>
            <consortium name="The Broad Institute Genomics Platform"/>
            <consortium name="The Broad Institute Genome Sequencing Center for Infectious Disease"/>
            <person name="Wu L."/>
            <person name="Ma J."/>
        </authorList>
    </citation>
    <scope>NUCLEOTIDE SEQUENCE [LARGE SCALE GENOMIC DNA]</scope>
    <source>
        <strain evidence="7">CGMCC 1.19062</strain>
    </source>
</reference>
<feature type="domain" description="HTH lysR-type" evidence="5">
    <location>
        <begin position="14"/>
        <end position="71"/>
    </location>
</feature>
<keyword evidence="3" id="KW-0238">DNA-binding</keyword>
<dbReference type="InterPro" id="IPR036388">
    <property type="entry name" value="WH-like_DNA-bd_sf"/>
</dbReference>
<dbReference type="SUPFAM" id="SSF53850">
    <property type="entry name" value="Periplasmic binding protein-like II"/>
    <property type="match status" value="1"/>
</dbReference>
<comment type="caution">
    <text evidence="6">The sequence shown here is derived from an EMBL/GenBank/DDBJ whole genome shotgun (WGS) entry which is preliminary data.</text>
</comment>
<evidence type="ECO:0000256" key="3">
    <source>
        <dbReference type="ARBA" id="ARBA00023125"/>
    </source>
</evidence>
<name>A0ABW5DW05_9PROT</name>
<evidence type="ECO:0000256" key="4">
    <source>
        <dbReference type="ARBA" id="ARBA00023163"/>
    </source>
</evidence>
<dbReference type="PANTHER" id="PTHR30537:SF3">
    <property type="entry name" value="TRANSCRIPTIONAL REGULATORY PROTEIN"/>
    <property type="match status" value="1"/>
</dbReference>
<accession>A0ABW5DW05</accession>
<evidence type="ECO:0000313" key="6">
    <source>
        <dbReference type="EMBL" id="MFD2265318.1"/>
    </source>
</evidence>
<gene>
    <name evidence="6" type="ORF">ACFSM5_20610</name>
</gene>
<dbReference type="InterPro" id="IPR005119">
    <property type="entry name" value="LysR_subst-bd"/>
</dbReference>
<keyword evidence="7" id="KW-1185">Reference proteome</keyword>
<dbReference type="Gene3D" id="3.40.190.290">
    <property type="match status" value="1"/>
</dbReference>
<keyword evidence="2" id="KW-0805">Transcription regulation</keyword>
<dbReference type="InterPro" id="IPR000847">
    <property type="entry name" value="LysR_HTH_N"/>
</dbReference>
<dbReference type="PANTHER" id="PTHR30537">
    <property type="entry name" value="HTH-TYPE TRANSCRIPTIONAL REGULATOR"/>
    <property type="match status" value="1"/>
</dbReference>
<proteinExistence type="inferred from homology"/>